<dbReference type="Proteomes" id="UP000799441">
    <property type="component" value="Unassembled WGS sequence"/>
</dbReference>
<organism evidence="2 3">
    <name type="scientific">Polychaeton citri CBS 116435</name>
    <dbReference type="NCBI Taxonomy" id="1314669"/>
    <lineage>
        <taxon>Eukaryota</taxon>
        <taxon>Fungi</taxon>
        <taxon>Dikarya</taxon>
        <taxon>Ascomycota</taxon>
        <taxon>Pezizomycotina</taxon>
        <taxon>Dothideomycetes</taxon>
        <taxon>Dothideomycetidae</taxon>
        <taxon>Capnodiales</taxon>
        <taxon>Capnodiaceae</taxon>
        <taxon>Polychaeton</taxon>
    </lineage>
</organism>
<keyword evidence="3" id="KW-1185">Reference proteome</keyword>
<feature type="region of interest" description="Disordered" evidence="1">
    <location>
        <begin position="147"/>
        <end position="347"/>
    </location>
</feature>
<comment type="caution">
    <text evidence="2">The sequence shown here is derived from an EMBL/GenBank/DDBJ whole genome shotgun (WGS) entry which is preliminary data.</text>
</comment>
<dbReference type="OrthoDB" id="5226911at2759"/>
<evidence type="ECO:0000256" key="1">
    <source>
        <dbReference type="SAM" id="MobiDB-lite"/>
    </source>
</evidence>
<feature type="compositionally biased region" description="Low complexity" evidence="1">
    <location>
        <begin position="217"/>
        <end position="232"/>
    </location>
</feature>
<gene>
    <name evidence="2" type="ORF">K431DRAFT_288708</name>
</gene>
<proteinExistence type="predicted"/>
<dbReference type="EMBL" id="MU003848">
    <property type="protein sequence ID" value="KAF2717259.1"/>
    <property type="molecule type" value="Genomic_DNA"/>
</dbReference>
<accession>A0A9P4Q360</accession>
<protein>
    <submittedName>
        <fullName evidence="2">Uncharacterized protein</fullName>
    </submittedName>
</protein>
<reference evidence="2" key="1">
    <citation type="journal article" date="2020" name="Stud. Mycol.">
        <title>101 Dothideomycetes genomes: a test case for predicting lifestyles and emergence of pathogens.</title>
        <authorList>
            <person name="Haridas S."/>
            <person name="Albert R."/>
            <person name="Binder M."/>
            <person name="Bloem J."/>
            <person name="Labutti K."/>
            <person name="Salamov A."/>
            <person name="Andreopoulos B."/>
            <person name="Baker S."/>
            <person name="Barry K."/>
            <person name="Bills G."/>
            <person name="Bluhm B."/>
            <person name="Cannon C."/>
            <person name="Castanera R."/>
            <person name="Culley D."/>
            <person name="Daum C."/>
            <person name="Ezra D."/>
            <person name="Gonzalez J."/>
            <person name="Henrissat B."/>
            <person name="Kuo A."/>
            <person name="Liang C."/>
            <person name="Lipzen A."/>
            <person name="Lutzoni F."/>
            <person name="Magnuson J."/>
            <person name="Mondo S."/>
            <person name="Nolan M."/>
            <person name="Ohm R."/>
            <person name="Pangilinan J."/>
            <person name="Park H.-J."/>
            <person name="Ramirez L."/>
            <person name="Alfaro M."/>
            <person name="Sun H."/>
            <person name="Tritt A."/>
            <person name="Yoshinaga Y."/>
            <person name="Zwiers L.-H."/>
            <person name="Turgeon B."/>
            <person name="Goodwin S."/>
            <person name="Spatafora J."/>
            <person name="Crous P."/>
            <person name="Grigoriev I."/>
        </authorList>
    </citation>
    <scope>NUCLEOTIDE SEQUENCE</scope>
    <source>
        <strain evidence="2">CBS 116435</strain>
    </source>
</reference>
<name>A0A9P4Q360_9PEZI</name>
<feature type="compositionally biased region" description="Basic residues" evidence="1">
    <location>
        <begin position="171"/>
        <end position="182"/>
    </location>
</feature>
<sequence>MAQANVSSSVLSIVASFTSGLDIFKRLRERRRRRKRTKASDKIDEDELRLSKSLRQGPEDIGREYQRSTYRVGEQFGIGDSIAQTLLAEILLKLNTGLLTIIASFLDRGKSSIQLDYRALTGLSERSRDDTISVLQQLYQRMKQARTLADVPETHSKVKAQKSAKHDEAKKRIRPVAKKHTKVQGPQLARVIIQDSSRPSQLAMVRGGAKKKPHQRSASASSSPSTTDVSTPPTTPPTPDLPAQAHAKPRETVDPPSSRPRDQPTMMKSSSRPPQSRSATAPEIPRLRKKQSAANVEPLPRPYKPEPLRATRSTPKLRAPAPPPVSEVPDIPELPAAAITSKGPGLHVRPAALEIDARRQRTTPTYYSTATASTKLGEIPLHKWAVPYDFDQASILNKEAERNGWPLNEVAEEPSEGRRRRFGLFRLFRRRGEEA</sequence>
<feature type="compositionally biased region" description="Polar residues" evidence="1">
    <location>
        <begin position="266"/>
        <end position="279"/>
    </location>
</feature>
<evidence type="ECO:0000313" key="2">
    <source>
        <dbReference type="EMBL" id="KAF2717259.1"/>
    </source>
</evidence>
<evidence type="ECO:0000313" key="3">
    <source>
        <dbReference type="Proteomes" id="UP000799441"/>
    </source>
</evidence>
<dbReference type="AlphaFoldDB" id="A0A9P4Q360"/>